<proteinExistence type="predicted"/>
<evidence type="ECO:0000313" key="2">
    <source>
        <dbReference type="Proteomes" id="UP001497497"/>
    </source>
</evidence>
<comment type="caution">
    <text evidence="1">The sequence shown here is derived from an EMBL/GenBank/DDBJ whole genome shotgun (WGS) entry which is preliminary data.</text>
</comment>
<sequence length="237" mass="26508">MDFSKLCKEYCKVYNISGEPNLDLLKLSIEGDVTWTESTTQLTSQEATSRQLNVMYTPSQRELYSDVETTRESVCKTKVTIHQGLAPGLNKPLKVPTSNMKQPLGKYVEIQPGKSTHERENKMMIKLGSAHRMDSSNPAVATVSDKETHYIGRFSCKVKLGGKVLIPHDNVAVEEFGIADIVNDVKLWPPVNQQAVGKDVNALEIVRGEDKAPQYVTWDVVGTCEFQGDFEQTIKWS</sequence>
<protein>
    <submittedName>
        <fullName evidence="1">Uncharacterized protein</fullName>
    </submittedName>
</protein>
<gene>
    <name evidence="1" type="ORF">GSLYS_00009705001</name>
</gene>
<name>A0AAV2HNX0_LYMST</name>
<keyword evidence="2" id="KW-1185">Reference proteome</keyword>
<reference evidence="1 2" key="1">
    <citation type="submission" date="2024-04" db="EMBL/GenBank/DDBJ databases">
        <authorList>
            <consortium name="Genoscope - CEA"/>
            <person name="William W."/>
        </authorList>
    </citation>
    <scope>NUCLEOTIDE SEQUENCE [LARGE SCALE GENOMIC DNA]</scope>
</reference>
<organism evidence="1 2">
    <name type="scientific">Lymnaea stagnalis</name>
    <name type="common">Great pond snail</name>
    <name type="synonym">Helix stagnalis</name>
    <dbReference type="NCBI Taxonomy" id="6523"/>
    <lineage>
        <taxon>Eukaryota</taxon>
        <taxon>Metazoa</taxon>
        <taxon>Spiralia</taxon>
        <taxon>Lophotrochozoa</taxon>
        <taxon>Mollusca</taxon>
        <taxon>Gastropoda</taxon>
        <taxon>Heterobranchia</taxon>
        <taxon>Euthyneura</taxon>
        <taxon>Panpulmonata</taxon>
        <taxon>Hygrophila</taxon>
        <taxon>Lymnaeoidea</taxon>
        <taxon>Lymnaeidae</taxon>
        <taxon>Lymnaea</taxon>
    </lineage>
</organism>
<dbReference type="AlphaFoldDB" id="A0AAV2HNX0"/>
<accession>A0AAV2HNX0</accession>
<dbReference type="EMBL" id="CAXITT010000210">
    <property type="protein sequence ID" value="CAL1535745.1"/>
    <property type="molecule type" value="Genomic_DNA"/>
</dbReference>
<evidence type="ECO:0000313" key="1">
    <source>
        <dbReference type="EMBL" id="CAL1535745.1"/>
    </source>
</evidence>
<dbReference type="Proteomes" id="UP001497497">
    <property type="component" value="Unassembled WGS sequence"/>
</dbReference>